<feature type="non-terminal residue" evidence="2">
    <location>
        <position position="1"/>
    </location>
</feature>
<evidence type="ECO:0000313" key="2">
    <source>
        <dbReference type="EMBL" id="GMT16805.1"/>
    </source>
</evidence>
<evidence type="ECO:0000313" key="3">
    <source>
        <dbReference type="Proteomes" id="UP001432322"/>
    </source>
</evidence>
<reference evidence="2" key="1">
    <citation type="submission" date="2023-10" db="EMBL/GenBank/DDBJ databases">
        <title>Genome assembly of Pristionchus species.</title>
        <authorList>
            <person name="Yoshida K."/>
            <person name="Sommer R.J."/>
        </authorList>
    </citation>
    <scope>NUCLEOTIDE SEQUENCE</scope>
    <source>
        <strain evidence="2">RS5133</strain>
    </source>
</reference>
<keyword evidence="1" id="KW-0472">Membrane</keyword>
<keyword evidence="1" id="KW-1133">Transmembrane helix</keyword>
<dbReference type="EMBL" id="BTSY01000002">
    <property type="protein sequence ID" value="GMT16805.1"/>
    <property type="molecule type" value="Genomic_DNA"/>
</dbReference>
<accession>A0AAV5VAW2</accession>
<feature type="transmembrane region" description="Helical" evidence="1">
    <location>
        <begin position="108"/>
        <end position="135"/>
    </location>
</feature>
<feature type="transmembrane region" description="Helical" evidence="1">
    <location>
        <begin position="193"/>
        <end position="221"/>
    </location>
</feature>
<sequence length="282" mass="31443">RESIRSLPNPSNLIVNTPLRRSLQLDVTSLHAPKDPDAEVDIRPPSQSTIIDRVATVGRRNYRAIAYGIVITCYAIGLMEYLYLRLSVAVSSSNGAVKMSANEKGKDAFHYIVAVMTFFAIGLFQLICFFGLTLSERFLSIVKRREVNHQVPPNISAVINTTIQKTFLCYGMCSAIVCMLIFYMLGIQDSLDLTASTICVYLFDAFVIIYFLCFPLITIVYHPHVYCTKDSIQPSTPTPSRYSVLPHSLTSTASPVTQFDAIPKLSPPDLPRARPHRTITTV</sequence>
<keyword evidence="1" id="KW-0812">Transmembrane</keyword>
<evidence type="ECO:0000256" key="1">
    <source>
        <dbReference type="SAM" id="Phobius"/>
    </source>
</evidence>
<dbReference type="Proteomes" id="UP001432322">
    <property type="component" value="Unassembled WGS sequence"/>
</dbReference>
<organism evidence="2 3">
    <name type="scientific">Pristionchus fissidentatus</name>
    <dbReference type="NCBI Taxonomy" id="1538716"/>
    <lineage>
        <taxon>Eukaryota</taxon>
        <taxon>Metazoa</taxon>
        <taxon>Ecdysozoa</taxon>
        <taxon>Nematoda</taxon>
        <taxon>Chromadorea</taxon>
        <taxon>Rhabditida</taxon>
        <taxon>Rhabditina</taxon>
        <taxon>Diplogasteromorpha</taxon>
        <taxon>Diplogasteroidea</taxon>
        <taxon>Neodiplogasteridae</taxon>
        <taxon>Pristionchus</taxon>
    </lineage>
</organism>
<feature type="transmembrane region" description="Helical" evidence="1">
    <location>
        <begin position="167"/>
        <end position="187"/>
    </location>
</feature>
<keyword evidence="3" id="KW-1185">Reference proteome</keyword>
<proteinExistence type="predicted"/>
<protein>
    <recommendedName>
        <fullName evidence="4">G protein-coupled receptor</fullName>
    </recommendedName>
</protein>
<gene>
    <name evidence="2" type="ORF">PFISCL1PPCAC_8102</name>
</gene>
<feature type="transmembrane region" description="Helical" evidence="1">
    <location>
        <begin position="64"/>
        <end position="84"/>
    </location>
</feature>
<name>A0AAV5VAW2_9BILA</name>
<comment type="caution">
    <text evidence="2">The sequence shown here is derived from an EMBL/GenBank/DDBJ whole genome shotgun (WGS) entry which is preliminary data.</text>
</comment>
<dbReference type="AlphaFoldDB" id="A0AAV5VAW2"/>
<evidence type="ECO:0008006" key="4">
    <source>
        <dbReference type="Google" id="ProtNLM"/>
    </source>
</evidence>